<evidence type="ECO:0000313" key="5">
    <source>
        <dbReference type="EMBL" id="SUQ13747.1"/>
    </source>
</evidence>
<evidence type="ECO:0000256" key="2">
    <source>
        <dbReference type="ARBA" id="ARBA00022490"/>
    </source>
</evidence>
<dbReference type="PANTHER" id="PTHR10683">
    <property type="entry name" value="TRANSALDOLASE"/>
    <property type="match status" value="1"/>
</dbReference>
<keyword evidence="3" id="KW-0808">Transferase</keyword>
<keyword evidence="6" id="KW-1185">Reference proteome</keyword>
<dbReference type="OrthoDB" id="9807051at2"/>
<dbReference type="AlphaFoldDB" id="A0A315ZYL8"/>
<keyword evidence="4" id="KW-0704">Schiff base</keyword>
<dbReference type="FunFam" id="3.20.20.70:FF:000018">
    <property type="entry name" value="Probable transaldolase"/>
    <property type="match status" value="1"/>
</dbReference>
<dbReference type="NCBIfam" id="NF009299">
    <property type="entry name" value="PRK12656.1"/>
    <property type="match status" value="1"/>
</dbReference>
<dbReference type="CDD" id="cd00956">
    <property type="entry name" value="Transaldolase_FSA"/>
    <property type="match status" value="1"/>
</dbReference>
<evidence type="ECO:0000313" key="6">
    <source>
        <dbReference type="Proteomes" id="UP000254051"/>
    </source>
</evidence>
<dbReference type="PANTHER" id="PTHR10683:SF36">
    <property type="entry name" value="TRANSALDOLASE"/>
    <property type="match status" value="1"/>
</dbReference>
<dbReference type="GO" id="GO:0005975">
    <property type="term" value="P:carbohydrate metabolic process"/>
    <property type="evidence" value="ECO:0007669"/>
    <property type="project" value="InterPro"/>
</dbReference>
<proteinExistence type="predicted"/>
<gene>
    <name evidence="5" type="ORF">SAMN05216529_10458</name>
</gene>
<dbReference type="InterPro" id="IPR033919">
    <property type="entry name" value="TSA/FSA_arc/bac"/>
</dbReference>
<evidence type="ECO:0000256" key="1">
    <source>
        <dbReference type="ARBA" id="ARBA00004496"/>
    </source>
</evidence>
<keyword evidence="2" id="KW-0963">Cytoplasm</keyword>
<name>A0A315ZYL8_9FIRM</name>
<comment type="subcellular location">
    <subcellularLocation>
        <location evidence="1">Cytoplasm</location>
    </subcellularLocation>
</comment>
<dbReference type="SUPFAM" id="SSF51569">
    <property type="entry name" value="Aldolase"/>
    <property type="match status" value="1"/>
</dbReference>
<evidence type="ECO:0000256" key="4">
    <source>
        <dbReference type="ARBA" id="ARBA00023270"/>
    </source>
</evidence>
<dbReference type="InterPro" id="IPR001585">
    <property type="entry name" value="TAL/FSA"/>
</dbReference>
<dbReference type="PROSITE" id="PS01054">
    <property type="entry name" value="TRANSALDOLASE_1"/>
    <property type="match status" value="1"/>
</dbReference>
<dbReference type="RefSeq" id="WP_109709931.1">
    <property type="nucleotide sequence ID" value="NZ_QGDS01000004.1"/>
</dbReference>
<dbReference type="Pfam" id="PF00923">
    <property type="entry name" value="TAL_FSA"/>
    <property type="match status" value="1"/>
</dbReference>
<accession>A0A315ZYL8</accession>
<reference evidence="6" key="1">
    <citation type="submission" date="2017-07" db="EMBL/GenBank/DDBJ databases">
        <authorList>
            <person name="Varghese N."/>
            <person name="Submissions S."/>
        </authorList>
    </citation>
    <scope>NUCLEOTIDE SEQUENCE [LARGE SCALE GENOMIC DNA]</scope>
    <source>
        <strain evidence="6">NLAE-zl-C134</strain>
    </source>
</reference>
<evidence type="ECO:0000256" key="3">
    <source>
        <dbReference type="ARBA" id="ARBA00022679"/>
    </source>
</evidence>
<protein>
    <submittedName>
        <fullName evidence="5">Fructose-6-phosphate aldolase 2</fullName>
    </submittedName>
</protein>
<dbReference type="Proteomes" id="UP000254051">
    <property type="component" value="Unassembled WGS sequence"/>
</dbReference>
<dbReference type="EMBL" id="UHJJ01000004">
    <property type="protein sequence ID" value="SUQ13747.1"/>
    <property type="molecule type" value="Genomic_DNA"/>
</dbReference>
<dbReference type="GO" id="GO:0005737">
    <property type="term" value="C:cytoplasm"/>
    <property type="evidence" value="ECO:0007669"/>
    <property type="project" value="UniProtKB-SubCell"/>
</dbReference>
<dbReference type="Gene3D" id="3.20.20.70">
    <property type="entry name" value="Aldolase class I"/>
    <property type="match status" value="1"/>
</dbReference>
<sequence>MEILLDTANLEDIRKYNEIYDITGVTSNPTILSREKAEFFPLLLEIRNIIGDKQLHVQVTGSTCEEMLKEAEAITNKLGKDTYIKVPVNEEGIKTMKALKAQGYKITGTAIYMPQQAMLASTVGADYVAPYFNRMNNMNMDSMKAIEDIAWLFDHYQRDTKILAASFKNTNQIMDALLAGAHAVTASVDLYTQMVESPVIDAAVSAFANDWRALYGDKRIYEF</sequence>
<dbReference type="GO" id="GO:0016740">
    <property type="term" value="F:transferase activity"/>
    <property type="evidence" value="ECO:0007669"/>
    <property type="project" value="UniProtKB-KW"/>
</dbReference>
<organism evidence="5 6">
    <name type="scientific">Faecalicatena contorta</name>
    <dbReference type="NCBI Taxonomy" id="39482"/>
    <lineage>
        <taxon>Bacteria</taxon>
        <taxon>Bacillati</taxon>
        <taxon>Bacillota</taxon>
        <taxon>Clostridia</taxon>
        <taxon>Lachnospirales</taxon>
        <taxon>Lachnospiraceae</taxon>
        <taxon>Faecalicatena</taxon>
    </lineage>
</organism>
<dbReference type="GO" id="GO:0016832">
    <property type="term" value="F:aldehyde-lyase activity"/>
    <property type="evidence" value="ECO:0007669"/>
    <property type="project" value="InterPro"/>
</dbReference>
<dbReference type="InterPro" id="IPR018225">
    <property type="entry name" value="Transaldolase_AS"/>
</dbReference>
<dbReference type="InterPro" id="IPR013785">
    <property type="entry name" value="Aldolase_TIM"/>
</dbReference>